<evidence type="ECO:0000313" key="4">
    <source>
        <dbReference type="Proteomes" id="UP001201262"/>
    </source>
</evidence>
<dbReference type="Proteomes" id="UP001201262">
    <property type="component" value="Unassembled WGS sequence"/>
</dbReference>
<sequence>MDWNTLTIPEETVTGDETANVGLPIEVTVETYPVIESDARSEGQIPRPVPKDSFDHVSSATLLPFSYLSFLMAPNLGRLQPADIAYLESKKSLHIPAGLFLEVLLSHYFLYTHPCLPIINEAEFWKMFRQDGYTEPSFSLLVLQAMLFVASSYIPIRVAKQLGEQSVLEIRNTYYRRAKLLYDFGIEEDPIRLSQACILLSFQSCKTDHLSNTTWLALAIQHARRANAHLYYRYTQARQTELKRLWWSVLIRDRIIAIGMRRPIQVLPFHFDPYSREPLQLKDLEAEIDVSEVYNKETKVMLCKILTSLCNLVTALTMLITTIYPPSGIEDLDTDIGMKLLQADDIKSRLRYWESNHMVHLSFSQNHHSSVRFYSQLTTLYYDSARLALFHYISLWHNAQGRCHSYHARLEQSQKENRPDLLGAITSINEKVKRFIVDGTATHLPISAVAYTITPQILLNISLRLTGSNIDRRRHERFLNFYTELTRLFHLRYDVSHVKNWIEQILQVFEVVVLHCDPSSATSIDRSCSSSVDQTIVSTPQGRTTGKSFSEFLDHQPTLYLQLLTIMDHSMSTGNEILSLPGPQKLLPSFDEFVVFPTPIMQPLLPLSPPQPARPMARSVAMSNGGGVDGCETVKKRGSPHTYDSTLATTTSPGAIPFPDTIAFPERASYEPNTRTSTGNTLMDLIDYANADTPANVVGGLSLDTNLEMDNLWMNLAFLGE</sequence>
<keyword evidence="1" id="KW-0539">Nucleus</keyword>
<dbReference type="GO" id="GO:0003677">
    <property type="term" value="F:DNA binding"/>
    <property type="evidence" value="ECO:0007669"/>
    <property type="project" value="InterPro"/>
</dbReference>
<organism evidence="3 4">
    <name type="scientific">Talaromyces proteolyticus</name>
    <dbReference type="NCBI Taxonomy" id="1131652"/>
    <lineage>
        <taxon>Eukaryota</taxon>
        <taxon>Fungi</taxon>
        <taxon>Dikarya</taxon>
        <taxon>Ascomycota</taxon>
        <taxon>Pezizomycotina</taxon>
        <taxon>Eurotiomycetes</taxon>
        <taxon>Eurotiomycetidae</taxon>
        <taxon>Eurotiales</taxon>
        <taxon>Trichocomaceae</taxon>
        <taxon>Talaromyces</taxon>
        <taxon>Talaromyces sect. Bacilispori</taxon>
    </lineage>
</organism>
<proteinExistence type="predicted"/>
<dbReference type="RefSeq" id="XP_046078644.1">
    <property type="nucleotide sequence ID" value="XM_046221963.1"/>
</dbReference>
<evidence type="ECO:0000313" key="3">
    <source>
        <dbReference type="EMBL" id="KAH8706023.1"/>
    </source>
</evidence>
<feature type="domain" description="Xylanolytic transcriptional activator regulatory" evidence="2">
    <location>
        <begin position="212"/>
        <end position="284"/>
    </location>
</feature>
<dbReference type="PANTHER" id="PTHR47425">
    <property type="entry name" value="FARB-RELATED"/>
    <property type="match status" value="1"/>
</dbReference>
<evidence type="ECO:0000256" key="1">
    <source>
        <dbReference type="ARBA" id="ARBA00023242"/>
    </source>
</evidence>
<dbReference type="GeneID" id="70252250"/>
<accession>A0AAD4L1W2</accession>
<protein>
    <recommendedName>
        <fullName evidence="2">Xylanolytic transcriptional activator regulatory domain-containing protein</fullName>
    </recommendedName>
</protein>
<evidence type="ECO:0000259" key="2">
    <source>
        <dbReference type="SMART" id="SM00906"/>
    </source>
</evidence>
<comment type="caution">
    <text evidence="3">The sequence shown here is derived from an EMBL/GenBank/DDBJ whole genome shotgun (WGS) entry which is preliminary data.</text>
</comment>
<dbReference type="GO" id="GO:0006351">
    <property type="term" value="P:DNA-templated transcription"/>
    <property type="evidence" value="ECO:0007669"/>
    <property type="project" value="InterPro"/>
</dbReference>
<dbReference type="AlphaFoldDB" id="A0AAD4L1W2"/>
<dbReference type="SMART" id="SM00906">
    <property type="entry name" value="Fungal_trans"/>
    <property type="match status" value="1"/>
</dbReference>
<dbReference type="InterPro" id="IPR007219">
    <property type="entry name" value="XnlR_reg_dom"/>
</dbReference>
<dbReference type="CDD" id="cd12148">
    <property type="entry name" value="fungal_TF_MHR"/>
    <property type="match status" value="1"/>
</dbReference>
<dbReference type="PANTHER" id="PTHR47425:SF2">
    <property type="entry name" value="FARB-RELATED"/>
    <property type="match status" value="1"/>
</dbReference>
<reference evidence="3" key="1">
    <citation type="submission" date="2021-12" db="EMBL/GenBank/DDBJ databases">
        <title>Convergent genome expansion in fungi linked to evolution of root-endophyte symbiosis.</title>
        <authorList>
            <consortium name="DOE Joint Genome Institute"/>
            <person name="Ke Y.-H."/>
            <person name="Bonito G."/>
            <person name="Liao H.-L."/>
            <person name="Looney B."/>
            <person name="Rojas-Flechas A."/>
            <person name="Nash J."/>
            <person name="Hameed K."/>
            <person name="Schadt C."/>
            <person name="Martin F."/>
            <person name="Crous P.W."/>
            <person name="Miettinen O."/>
            <person name="Magnuson J.K."/>
            <person name="Labbe J."/>
            <person name="Jacobson D."/>
            <person name="Doktycz M.J."/>
            <person name="Veneault-Fourrey C."/>
            <person name="Kuo A."/>
            <person name="Mondo S."/>
            <person name="Calhoun S."/>
            <person name="Riley R."/>
            <person name="Ohm R."/>
            <person name="LaButti K."/>
            <person name="Andreopoulos B."/>
            <person name="Pangilinan J."/>
            <person name="Nolan M."/>
            <person name="Tritt A."/>
            <person name="Clum A."/>
            <person name="Lipzen A."/>
            <person name="Daum C."/>
            <person name="Barry K."/>
            <person name="Grigoriev I.V."/>
            <person name="Vilgalys R."/>
        </authorList>
    </citation>
    <scope>NUCLEOTIDE SEQUENCE</scope>
    <source>
        <strain evidence="3">PMI_201</strain>
    </source>
</reference>
<dbReference type="Pfam" id="PF04082">
    <property type="entry name" value="Fungal_trans"/>
    <property type="match status" value="1"/>
</dbReference>
<gene>
    <name evidence="3" type="ORF">BGW36DRAFT_457350</name>
</gene>
<dbReference type="InterPro" id="IPR052761">
    <property type="entry name" value="Fungal_Detox/Toxin_TFs"/>
</dbReference>
<keyword evidence="4" id="KW-1185">Reference proteome</keyword>
<dbReference type="GO" id="GO:0008270">
    <property type="term" value="F:zinc ion binding"/>
    <property type="evidence" value="ECO:0007669"/>
    <property type="project" value="InterPro"/>
</dbReference>
<name>A0AAD4L1W2_9EURO</name>
<dbReference type="EMBL" id="JAJTJA010000001">
    <property type="protein sequence ID" value="KAH8706023.1"/>
    <property type="molecule type" value="Genomic_DNA"/>
</dbReference>